<proteinExistence type="predicted"/>
<dbReference type="EMBL" id="CAJNDS010001857">
    <property type="protein sequence ID" value="CAE7285097.1"/>
    <property type="molecule type" value="Genomic_DNA"/>
</dbReference>
<comment type="caution">
    <text evidence="1">The sequence shown here is derived from an EMBL/GenBank/DDBJ whole genome shotgun (WGS) entry which is preliminary data.</text>
</comment>
<evidence type="ECO:0000313" key="1">
    <source>
        <dbReference type="EMBL" id="CAE7285097.1"/>
    </source>
</evidence>
<protein>
    <submittedName>
        <fullName evidence="1">Uncharacterized protein</fullName>
    </submittedName>
</protein>
<gene>
    <name evidence="1" type="ORF">SNAT2548_LOCUS15089</name>
</gene>
<reference evidence="1" key="1">
    <citation type="submission" date="2021-02" db="EMBL/GenBank/DDBJ databases">
        <authorList>
            <person name="Dougan E. K."/>
            <person name="Rhodes N."/>
            <person name="Thang M."/>
            <person name="Chan C."/>
        </authorList>
    </citation>
    <scope>NUCLEOTIDE SEQUENCE</scope>
</reference>
<dbReference type="AlphaFoldDB" id="A0A812MXP5"/>
<organism evidence="1 2">
    <name type="scientific">Symbiodinium natans</name>
    <dbReference type="NCBI Taxonomy" id="878477"/>
    <lineage>
        <taxon>Eukaryota</taxon>
        <taxon>Sar</taxon>
        <taxon>Alveolata</taxon>
        <taxon>Dinophyceae</taxon>
        <taxon>Suessiales</taxon>
        <taxon>Symbiodiniaceae</taxon>
        <taxon>Symbiodinium</taxon>
    </lineage>
</organism>
<evidence type="ECO:0000313" key="2">
    <source>
        <dbReference type="Proteomes" id="UP000604046"/>
    </source>
</evidence>
<accession>A0A812MXP5</accession>
<keyword evidence="2" id="KW-1185">Reference proteome</keyword>
<dbReference type="Proteomes" id="UP000604046">
    <property type="component" value="Unassembled WGS sequence"/>
</dbReference>
<name>A0A812MXP5_9DINO</name>
<sequence length="211" mass="23687">MQRVLVHAAATGEHHATKVLPCGSKVADLLKELEGDHRHMNLLLSGDRVLMAEEPLPSGEEISLQLLRQDLLGRWTRRTGTKPTNLWDLHDYKEEILLLRKDGLGRFSMEHTWTTHPLNASKDREMVGCLPETLRDDPESLAFLQNGAEPGAPWEVQVIGDPPQPSLWINGAGWVGGMTSRGMLIERGTRCPRSFVVPLQELQRSWEFSAT</sequence>